<name>A0A5C7GDV4_9FLAO</name>
<evidence type="ECO:0000313" key="2">
    <source>
        <dbReference type="Proteomes" id="UP000321080"/>
    </source>
</evidence>
<comment type="caution">
    <text evidence="1">The sequence shown here is derived from an EMBL/GenBank/DDBJ whole genome shotgun (WGS) entry which is preliminary data.</text>
</comment>
<proteinExistence type="predicted"/>
<dbReference type="Proteomes" id="UP000321080">
    <property type="component" value="Unassembled WGS sequence"/>
</dbReference>
<keyword evidence="2" id="KW-1185">Reference proteome</keyword>
<dbReference type="EMBL" id="VRKQ01000018">
    <property type="protein sequence ID" value="TXG35069.1"/>
    <property type="molecule type" value="Genomic_DNA"/>
</dbReference>
<dbReference type="RefSeq" id="WP_147769412.1">
    <property type="nucleotide sequence ID" value="NZ_VRKQ01000018.1"/>
</dbReference>
<accession>A0A5C7GDV4</accession>
<sequence>MKAMFEANPQMKELVMQQLKAEQEQKQKVRTVQKVKPKNSNKGWYWENTIASTNNRFKEWSGGEADINMIYKGSGFKTFKIGVIKADGTIVFNLPNQVNTQTSLERN</sequence>
<evidence type="ECO:0000313" key="1">
    <source>
        <dbReference type="EMBL" id="TXG35069.1"/>
    </source>
</evidence>
<organism evidence="1 2">
    <name type="scientific">Seonamhaeicola maritimus</name>
    <dbReference type="NCBI Taxonomy" id="2591822"/>
    <lineage>
        <taxon>Bacteria</taxon>
        <taxon>Pseudomonadati</taxon>
        <taxon>Bacteroidota</taxon>
        <taxon>Flavobacteriia</taxon>
        <taxon>Flavobacteriales</taxon>
        <taxon>Flavobacteriaceae</taxon>
    </lineage>
</organism>
<dbReference type="AlphaFoldDB" id="A0A5C7GDV4"/>
<reference evidence="1 2" key="1">
    <citation type="submission" date="2019-08" db="EMBL/GenBank/DDBJ databases">
        <title>Seonamhaeicola sediminis sp. nov., isolated from marine sediment.</title>
        <authorList>
            <person name="Cao W.R."/>
        </authorList>
    </citation>
    <scope>NUCLEOTIDE SEQUENCE [LARGE SCALE GENOMIC DNA]</scope>
    <source>
        <strain evidence="1 2">1505</strain>
    </source>
</reference>
<gene>
    <name evidence="1" type="ORF">FUA22_15020</name>
</gene>
<protein>
    <submittedName>
        <fullName evidence="1">Uncharacterized protein</fullName>
    </submittedName>
</protein>